<dbReference type="InterPro" id="IPR050352">
    <property type="entry name" value="ABCG_transporters"/>
</dbReference>
<sequence length="225" mass="24894">MAWRLLCGSSEGCADVLHGVTTMEMLEVLEHPHAKGGSSDQAGWCGLAGSCPTLPGLLVEPTLFTLVVYWLAGLRLTAHAFGLTVLLSILVLNVAIACGAFFSCAFGSMPVAIAYLVPFDYALMMTSGIFVRLSSIPKFISWIRHLSWLMYSNEAMTILQWDGIDDIPCANTTEVRPCLSTGEEVLDRYDFESYRFWPDVFALLGLYAAFHLLALLALRFRTRRK</sequence>
<gene>
    <name evidence="8" type="ORF">PLXY2_LOCUS1681</name>
</gene>
<evidence type="ECO:0000256" key="6">
    <source>
        <dbReference type="SAM" id="Phobius"/>
    </source>
</evidence>
<dbReference type="Pfam" id="PF01061">
    <property type="entry name" value="ABC2_membrane"/>
    <property type="match status" value="1"/>
</dbReference>
<dbReference type="InterPro" id="IPR013525">
    <property type="entry name" value="ABC2_TM"/>
</dbReference>
<comment type="subcellular location">
    <subcellularLocation>
        <location evidence="1">Membrane</location>
        <topology evidence="1">Multi-pass membrane protein</topology>
    </subcellularLocation>
</comment>
<evidence type="ECO:0000256" key="4">
    <source>
        <dbReference type="ARBA" id="ARBA00022989"/>
    </source>
</evidence>
<keyword evidence="3 6" id="KW-0812">Transmembrane</keyword>
<feature type="domain" description="ABC-2 type transporter transmembrane" evidence="7">
    <location>
        <begin position="51"/>
        <end position="160"/>
    </location>
</feature>
<comment type="caution">
    <text evidence="8">The sequence shown here is derived from an EMBL/GenBank/DDBJ whole genome shotgun (WGS) entry which is preliminary data.</text>
</comment>
<accession>A0A8S4DAV4</accession>
<dbReference type="PANTHER" id="PTHR48041">
    <property type="entry name" value="ABC TRANSPORTER G FAMILY MEMBER 28"/>
    <property type="match status" value="1"/>
</dbReference>
<proteinExistence type="predicted"/>
<name>A0A8S4DAV4_PLUXY</name>
<dbReference type="GO" id="GO:0030659">
    <property type="term" value="C:cytoplasmic vesicle membrane"/>
    <property type="evidence" value="ECO:0007669"/>
    <property type="project" value="TreeGrafter"/>
</dbReference>
<feature type="transmembrane region" description="Helical" evidence="6">
    <location>
        <begin position="200"/>
        <end position="218"/>
    </location>
</feature>
<dbReference type="EMBL" id="CAJHNJ030000004">
    <property type="protein sequence ID" value="CAG9096017.1"/>
    <property type="molecule type" value="Genomic_DNA"/>
</dbReference>
<keyword evidence="9" id="KW-1185">Reference proteome</keyword>
<evidence type="ECO:0000313" key="8">
    <source>
        <dbReference type="EMBL" id="CAG9096017.1"/>
    </source>
</evidence>
<organism evidence="8 9">
    <name type="scientific">Plutella xylostella</name>
    <name type="common">Diamondback moth</name>
    <name type="synonym">Plutella maculipennis</name>
    <dbReference type="NCBI Taxonomy" id="51655"/>
    <lineage>
        <taxon>Eukaryota</taxon>
        <taxon>Metazoa</taxon>
        <taxon>Ecdysozoa</taxon>
        <taxon>Arthropoda</taxon>
        <taxon>Hexapoda</taxon>
        <taxon>Insecta</taxon>
        <taxon>Pterygota</taxon>
        <taxon>Neoptera</taxon>
        <taxon>Endopterygota</taxon>
        <taxon>Lepidoptera</taxon>
        <taxon>Glossata</taxon>
        <taxon>Ditrysia</taxon>
        <taxon>Yponomeutoidea</taxon>
        <taxon>Plutellidae</taxon>
        <taxon>Plutella</taxon>
    </lineage>
</organism>
<reference evidence="8" key="1">
    <citation type="submission" date="2020-11" db="EMBL/GenBank/DDBJ databases">
        <authorList>
            <person name="Whiteford S."/>
        </authorList>
    </citation>
    <scope>NUCLEOTIDE SEQUENCE</scope>
</reference>
<dbReference type="GO" id="GO:0140359">
    <property type="term" value="F:ABC-type transporter activity"/>
    <property type="evidence" value="ECO:0007669"/>
    <property type="project" value="InterPro"/>
</dbReference>
<evidence type="ECO:0000259" key="7">
    <source>
        <dbReference type="Pfam" id="PF01061"/>
    </source>
</evidence>
<dbReference type="GO" id="GO:0005886">
    <property type="term" value="C:plasma membrane"/>
    <property type="evidence" value="ECO:0007669"/>
    <property type="project" value="TreeGrafter"/>
</dbReference>
<evidence type="ECO:0000313" key="9">
    <source>
        <dbReference type="Proteomes" id="UP000653454"/>
    </source>
</evidence>
<keyword evidence="4 6" id="KW-1133">Transmembrane helix</keyword>
<dbReference type="Proteomes" id="UP000653454">
    <property type="component" value="Unassembled WGS sequence"/>
</dbReference>
<dbReference type="AlphaFoldDB" id="A0A8S4DAV4"/>
<evidence type="ECO:0000256" key="2">
    <source>
        <dbReference type="ARBA" id="ARBA00022448"/>
    </source>
</evidence>
<evidence type="ECO:0000256" key="5">
    <source>
        <dbReference type="ARBA" id="ARBA00023136"/>
    </source>
</evidence>
<keyword evidence="5 6" id="KW-0472">Membrane</keyword>
<evidence type="ECO:0000256" key="1">
    <source>
        <dbReference type="ARBA" id="ARBA00004141"/>
    </source>
</evidence>
<protein>
    <submittedName>
        <fullName evidence="8">(diamondback moth) hypothetical protein</fullName>
    </submittedName>
</protein>
<dbReference type="PANTHER" id="PTHR48041:SF139">
    <property type="entry name" value="PROTEIN SCARLET"/>
    <property type="match status" value="1"/>
</dbReference>
<keyword evidence="2" id="KW-0813">Transport</keyword>
<evidence type="ECO:0000256" key="3">
    <source>
        <dbReference type="ARBA" id="ARBA00022692"/>
    </source>
</evidence>